<dbReference type="OrthoDB" id="9795302at2"/>
<dbReference type="AlphaFoldDB" id="A0A135L5H8"/>
<gene>
    <name evidence="2" type="ORF">U473_08825</name>
</gene>
<dbReference type="Gene3D" id="1.10.3480.10">
    <property type="entry name" value="TorD-like"/>
    <property type="match status" value="1"/>
</dbReference>
<evidence type="ECO:0000313" key="2">
    <source>
        <dbReference type="EMBL" id="KXG44093.1"/>
    </source>
</evidence>
<accession>A0A135L5H8</accession>
<dbReference type="EMBL" id="LSKU01000001">
    <property type="protein sequence ID" value="KXG44093.1"/>
    <property type="molecule type" value="Genomic_DNA"/>
</dbReference>
<dbReference type="Proteomes" id="UP000070352">
    <property type="component" value="Unassembled WGS sequence"/>
</dbReference>
<comment type="caution">
    <text evidence="2">The sequence shown here is derived from an EMBL/GenBank/DDBJ whole genome shotgun (WGS) entry which is preliminary data.</text>
</comment>
<dbReference type="InterPro" id="IPR050289">
    <property type="entry name" value="TorD/DmsD_chaperones"/>
</dbReference>
<dbReference type="SUPFAM" id="SSF89155">
    <property type="entry name" value="TorD-like"/>
    <property type="match status" value="1"/>
</dbReference>
<reference evidence="2 3" key="1">
    <citation type="submission" date="2016-02" db="EMBL/GenBank/DDBJ databases">
        <title>Draft Genome for Tepidibacillus decaturensis nov. sp. Strain Z9, an Anaerobic, Moderately Thermophilic and Heterotrophic Bacterium from Deep Subsurface of the Illinois Basin, USA.</title>
        <authorList>
            <person name="Dong Y."/>
            <person name="Chang J.Y."/>
            <person name="Sanford R."/>
            <person name="Fouke B.W."/>
        </authorList>
    </citation>
    <scope>NUCLEOTIDE SEQUENCE [LARGE SCALE GENOMIC DNA]</scope>
    <source>
        <strain evidence="2 3">Z9</strain>
    </source>
</reference>
<dbReference type="InterPro" id="IPR020945">
    <property type="entry name" value="DMSO/NO3_reduct_chaperone"/>
</dbReference>
<protein>
    <recommendedName>
        <fullName evidence="4">Dehydrogenase</fullName>
    </recommendedName>
</protein>
<sequence length="205" mass="24212">MTMVLGQEVHITRANIYKVLSHLYYQPVKETRELLHQLREIMMQYNLSLIGQVEEMTKDFQANEDNLIPLLVEHAKLFIGPFDVLASPYSSVYLDGERRVMGDSTEIALHYYREAELSMDDHFLELPDHISVEFEFMYYLIFKAIENSDPLYDDLQKRFLLSHLGVWIPQFTDRIVERATTTFYKVLGEITNIFINHELQRISEN</sequence>
<dbReference type="RefSeq" id="WP_068725400.1">
    <property type="nucleotide sequence ID" value="NZ_LSKU01000001.1"/>
</dbReference>
<proteinExistence type="predicted"/>
<evidence type="ECO:0000256" key="1">
    <source>
        <dbReference type="ARBA" id="ARBA00023186"/>
    </source>
</evidence>
<dbReference type="STRING" id="1413211.U473_08825"/>
<dbReference type="InterPro" id="IPR036411">
    <property type="entry name" value="TorD-like_sf"/>
</dbReference>
<organism evidence="2 3">
    <name type="scientific">Tepidibacillus decaturensis</name>
    <dbReference type="NCBI Taxonomy" id="1413211"/>
    <lineage>
        <taxon>Bacteria</taxon>
        <taxon>Bacillati</taxon>
        <taxon>Bacillota</taxon>
        <taxon>Bacilli</taxon>
        <taxon>Bacillales</taxon>
        <taxon>Bacillaceae</taxon>
        <taxon>Tepidibacillus</taxon>
    </lineage>
</organism>
<keyword evidence="3" id="KW-1185">Reference proteome</keyword>
<keyword evidence="1" id="KW-0143">Chaperone</keyword>
<evidence type="ECO:0008006" key="4">
    <source>
        <dbReference type="Google" id="ProtNLM"/>
    </source>
</evidence>
<evidence type="ECO:0000313" key="3">
    <source>
        <dbReference type="Proteomes" id="UP000070352"/>
    </source>
</evidence>
<name>A0A135L5H8_9BACI</name>
<dbReference type="Pfam" id="PF02613">
    <property type="entry name" value="Nitrate_red_del"/>
    <property type="match status" value="1"/>
</dbReference>
<dbReference type="PANTHER" id="PTHR34227">
    <property type="entry name" value="CHAPERONE PROTEIN YCDY"/>
    <property type="match status" value="1"/>
</dbReference>
<dbReference type="PANTHER" id="PTHR34227:SF1">
    <property type="entry name" value="DIMETHYL SULFOXIDE REDUCTASE CHAPERONE-RELATED"/>
    <property type="match status" value="1"/>
</dbReference>